<evidence type="ECO:0000256" key="1">
    <source>
        <dbReference type="ARBA" id="ARBA00009947"/>
    </source>
</evidence>
<accession>A0A811KXP4</accession>
<feature type="region of interest" description="Disordered" evidence="3">
    <location>
        <begin position="280"/>
        <end position="302"/>
    </location>
</feature>
<dbReference type="EMBL" id="CAJFCW020000004">
    <property type="protein sequence ID" value="CAG9113376.1"/>
    <property type="molecule type" value="Genomic_DNA"/>
</dbReference>
<protein>
    <recommendedName>
        <fullName evidence="6">Nucleosome assembly protein</fullName>
    </recommendedName>
</protein>
<dbReference type="Proteomes" id="UP000614601">
    <property type="component" value="Unassembled WGS sequence"/>
</dbReference>
<organism evidence="4 5">
    <name type="scientific">Bursaphelenchus okinawaensis</name>
    <dbReference type="NCBI Taxonomy" id="465554"/>
    <lineage>
        <taxon>Eukaryota</taxon>
        <taxon>Metazoa</taxon>
        <taxon>Ecdysozoa</taxon>
        <taxon>Nematoda</taxon>
        <taxon>Chromadorea</taxon>
        <taxon>Rhabditida</taxon>
        <taxon>Tylenchina</taxon>
        <taxon>Tylenchomorpha</taxon>
        <taxon>Aphelenchoidea</taxon>
        <taxon>Aphelenchoididae</taxon>
        <taxon>Bursaphelenchus</taxon>
    </lineage>
</organism>
<dbReference type="InterPro" id="IPR002164">
    <property type="entry name" value="NAP_family"/>
</dbReference>
<dbReference type="PANTHER" id="PTHR11875">
    <property type="entry name" value="TESTIS-SPECIFIC Y-ENCODED PROTEIN"/>
    <property type="match status" value="1"/>
</dbReference>
<sequence>MASLAQILAGAGDLEAQNPPDYLINAPIEVRNRAQALKGLHLDIIDVQAEFYERVHQLEVEFRSKYDKINAKRTQIVDGTYEPTSEEVSREKLLTYLDEEATAKFENSAPVNGGEKVKGIPNFWLNVLKNCPQVGEMITEDDEPVLKHLKDIKADIASDPAGFSITFVFEENPYFTNTELKKEYTLSIGPNGFEQKVLYDGPSVIKTNQCKIDWKEGKNVTQKVDKESFFNLFSPAHTEVSEDLPEDEAELLNADFEIGQTIRDTLVDNAILYYTGEIADDDDGFDYDAEDFEDDDEEEEEE</sequence>
<dbReference type="Gene3D" id="1.20.5.1500">
    <property type="match status" value="1"/>
</dbReference>
<dbReference type="SUPFAM" id="SSF143113">
    <property type="entry name" value="NAP-like"/>
    <property type="match status" value="1"/>
</dbReference>
<name>A0A811KXP4_9BILA</name>
<dbReference type="GO" id="GO:0005634">
    <property type="term" value="C:nucleus"/>
    <property type="evidence" value="ECO:0007669"/>
    <property type="project" value="InterPro"/>
</dbReference>
<dbReference type="InterPro" id="IPR037231">
    <property type="entry name" value="NAP-like_sf"/>
</dbReference>
<dbReference type="Pfam" id="PF00956">
    <property type="entry name" value="NAP"/>
    <property type="match status" value="1"/>
</dbReference>
<evidence type="ECO:0000256" key="2">
    <source>
        <dbReference type="RuleBase" id="RU003876"/>
    </source>
</evidence>
<evidence type="ECO:0008006" key="6">
    <source>
        <dbReference type="Google" id="ProtNLM"/>
    </source>
</evidence>
<comment type="similarity">
    <text evidence="1 2">Belongs to the nucleosome assembly protein (NAP) family.</text>
</comment>
<reference evidence="4" key="1">
    <citation type="submission" date="2020-09" db="EMBL/GenBank/DDBJ databases">
        <authorList>
            <person name="Kikuchi T."/>
        </authorList>
    </citation>
    <scope>NUCLEOTIDE SEQUENCE</scope>
    <source>
        <strain evidence="4">SH1</strain>
    </source>
</reference>
<dbReference type="EMBL" id="CAJFDH010000004">
    <property type="protein sequence ID" value="CAD5220224.1"/>
    <property type="molecule type" value="Genomic_DNA"/>
</dbReference>
<dbReference type="GO" id="GO:0006334">
    <property type="term" value="P:nucleosome assembly"/>
    <property type="evidence" value="ECO:0007669"/>
    <property type="project" value="InterPro"/>
</dbReference>
<gene>
    <name evidence="4" type="ORF">BOKJ2_LOCUS8837</name>
</gene>
<dbReference type="Proteomes" id="UP000783686">
    <property type="component" value="Unassembled WGS sequence"/>
</dbReference>
<keyword evidence="5" id="KW-1185">Reference proteome</keyword>
<evidence type="ECO:0000313" key="4">
    <source>
        <dbReference type="EMBL" id="CAD5220224.1"/>
    </source>
</evidence>
<dbReference type="OrthoDB" id="27325at2759"/>
<evidence type="ECO:0000313" key="5">
    <source>
        <dbReference type="Proteomes" id="UP000614601"/>
    </source>
</evidence>
<dbReference type="AlphaFoldDB" id="A0A811KXP4"/>
<dbReference type="Gene3D" id="3.30.1120.90">
    <property type="entry name" value="Nucleosome assembly protein"/>
    <property type="match status" value="1"/>
</dbReference>
<comment type="caution">
    <text evidence="4">The sequence shown here is derived from an EMBL/GenBank/DDBJ whole genome shotgun (WGS) entry which is preliminary data.</text>
</comment>
<evidence type="ECO:0000256" key="3">
    <source>
        <dbReference type="SAM" id="MobiDB-lite"/>
    </source>
</evidence>
<proteinExistence type="inferred from homology"/>